<reference evidence="3" key="2">
    <citation type="submission" date="2009-11" db="EMBL/GenBank/DDBJ databases">
        <title>The Genome Sequence of Allomyces macrogynus strain ATCC 38327.</title>
        <authorList>
            <consortium name="The Broad Institute Genome Sequencing Platform"/>
            <person name="Russ C."/>
            <person name="Cuomo C."/>
            <person name="Shea T."/>
            <person name="Young S.K."/>
            <person name="Zeng Q."/>
            <person name="Koehrsen M."/>
            <person name="Haas B."/>
            <person name="Borodovsky M."/>
            <person name="Guigo R."/>
            <person name="Alvarado L."/>
            <person name="Berlin A."/>
            <person name="Borenstein D."/>
            <person name="Chen Z."/>
            <person name="Engels R."/>
            <person name="Freedman E."/>
            <person name="Gellesch M."/>
            <person name="Goldberg J."/>
            <person name="Griggs A."/>
            <person name="Gujja S."/>
            <person name="Heiman D."/>
            <person name="Hepburn T."/>
            <person name="Howarth C."/>
            <person name="Jen D."/>
            <person name="Larson L."/>
            <person name="Lewis B."/>
            <person name="Mehta T."/>
            <person name="Park D."/>
            <person name="Pearson M."/>
            <person name="Roberts A."/>
            <person name="Saif S."/>
            <person name="Shenoy N."/>
            <person name="Sisk P."/>
            <person name="Stolte C."/>
            <person name="Sykes S."/>
            <person name="Walk T."/>
            <person name="White J."/>
            <person name="Yandava C."/>
            <person name="Burger G."/>
            <person name="Gray M.W."/>
            <person name="Holland P.W.H."/>
            <person name="King N."/>
            <person name="Lang F.B.F."/>
            <person name="Roger A.J."/>
            <person name="Ruiz-Trillo I."/>
            <person name="Lander E."/>
            <person name="Nusbaum C."/>
        </authorList>
    </citation>
    <scope>NUCLEOTIDE SEQUENCE [LARGE SCALE GENOMIC DNA]</scope>
    <source>
        <strain evidence="3">ATCC 38327</strain>
    </source>
</reference>
<name>A0A0L0SU12_ALLM3</name>
<protein>
    <submittedName>
        <fullName evidence="2">Uncharacterized protein</fullName>
    </submittedName>
</protein>
<dbReference type="EMBL" id="GG745349">
    <property type="protein sequence ID" value="KNE66012.1"/>
    <property type="molecule type" value="Genomic_DNA"/>
</dbReference>
<feature type="region of interest" description="Disordered" evidence="1">
    <location>
        <begin position="118"/>
        <end position="210"/>
    </location>
</feature>
<evidence type="ECO:0000313" key="3">
    <source>
        <dbReference type="Proteomes" id="UP000054350"/>
    </source>
</evidence>
<reference evidence="2 3" key="1">
    <citation type="submission" date="2009-11" db="EMBL/GenBank/DDBJ databases">
        <title>Annotation of Allomyces macrogynus ATCC 38327.</title>
        <authorList>
            <consortium name="The Broad Institute Genome Sequencing Platform"/>
            <person name="Russ C."/>
            <person name="Cuomo C."/>
            <person name="Burger G."/>
            <person name="Gray M.W."/>
            <person name="Holland P.W.H."/>
            <person name="King N."/>
            <person name="Lang F.B.F."/>
            <person name="Roger A.J."/>
            <person name="Ruiz-Trillo I."/>
            <person name="Young S.K."/>
            <person name="Zeng Q."/>
            <person name="Gargeya S."/>
            <person name="Fitzgerald M."/>
            <person name="Haas B."/>
            <person name="Abouelleil A."/>
            <person name="Alvarado L."/>
            <person name="Arachchi H.M."/>
            <person name="Berlin A."/>
            <person name="Chapman S.B."/>
            <person name="Gearin G."/>
            <person name="Goldberg J."/>
            <person name="Griggs A."/>
            <person name="Gujja S."/>
            <person name="Hansen M."/>
            <person name="Heiman D."/>
            <person name="Howarth C."/>
            <person name="Larimer J."/>
            <person name="Lui A."/>
            <person name="MacDonald P.J.P."/>
            <person name="McCowen C."/>
            <person name="Montmayeur A."/>
            <person name="Murphy C."/>
            <person name="Neiman D."/>
            <person name="Pearson M."/>
            <person name="Priest M."/>
            <person name="Roberts A."/>
            <person name="Saif S."/>
            <person name="Shea T."/>
            <person name="Sisk P."/>
            <person name="Stolte C."/>
            <person name="Sykes S."/>
            <person name="Wortman J."/>
            <person name="Nusbaum C."/>
            <person name="Birren B."/>
        </authorList>
    </citation>
    <scope>NUCLEOTIDE SEQUENCE [LARGE SCALE GENOMIC DNA]</scope>
    <source>
        <strain evidence="2 3">ATCC 38327</strain>
    </source>
</reference>
<proteinExistence type="predicted"/>
<feature type="region of interest" description="Disordered" evidence="1">
    <location>
        <begin position="225"/>
        <end position="244"/>
    </location>
</feature>
<dbReference type="Proteomes" id="UP000054350">
    <property type="component" value="Unassembled WGS sequence"/>
</dbReference>
<evidence type="ECO:0000256" key="1">
    <source>
        <dbReference type="SAM" id="MobiDB-lite"/>
    </source>
</evidence>
<dbReference type="VEuPathDB" id="FungiDB:AMAG_10289"/>
<gene>
    <name evidence="2" type="ORF">AMAG_10289</name>
</gene>
<sequence>MSDNVDVPADLAPATDPPSTMPGPAAELSKAESKLVPTTVLPPGENVNAENAADTHFSAQVVAIPLNSDLHDDNGAMANRSNLAVISELSPILERDELAPSPHIDDGHAQHTDAVLGTARLDGPTPTPSRSATETAVQDAEARLQASFSAPQLRSLLDHATTRARTPSEIKSSTTRRSRARSPSPGLGRRPRSRKSSVRSVDRDTASLSPAELVEVDRKLAMLDASSSVPVPSSPPAADHRSQLKAHYEPKPIISTHEYMHAMLRCG</sequence>
<keyword evidence="3" id="KW-1185">Reference proteome</keyword>
<evidence type="ECO:0000313" key="2">
    <source>
        <dbReference type="EMBL" id="KNE66012.1"/>
    </source>
</evidence>
<feature type="region of interest" description="Disordered" evidence="1">
    <location>
        <begin position="1"/>
        <end position="33"/>
    </location>
</feature>
<accession>A0A0L0SU12</accession>
<dbReference type="AlphaFoldDB" id="A0A0L0SU12"/>
<organism evidence="2 3">
    <name type="scientific">Allomyces macrogynus (strain ATCC 38327)</name>
    <name type="common">Allomyces javanicus var. macrogynus</name>
    <dbReference type="NCBI Taxonomy" id="578462"/>
    <lineage>
        <taxon>Eukaryota</taxon>
        <taxon>Fungi</taxon>
        <taxon>Fungi incertae sedis</taxon>
        <taxon>Blastocladiomycota</taxon>
        <taxon>Blastocladiomycetes</taxon>
        <taxon>Blastocladiales</taxon>
        <taxon>Blastocladiaceae</taxon>
        <taxon>Allomyces</taxon>
    </lineage>
</organism>